<evidence type="ECO:0000256" key="3">
    <source>
        <dbReference type="SAM" id="SignalP"/>
    </source>
</evidence>
<evidence type="ECO:0000313" key="6">
    <source>
        <dbReference type="Proteomes" id="UP000199580"/>
    </source>
</evidence>
<dbReference type="Gene3D" id="2.30.30.40">
    <property type="entry name" value="SH3 Domains"/>
    <property type="match status" value="1"/>
</dbReference>
<dbReference type="PROSITE" id="PS50005">
    <property type="entry name" value="TPR"/>
    <property type="match status" value="1"/>
</dbReference>
<dbReference type="EMBL" id="FNEZ01000001">
    <property type="protein sequence ID" value="SDJ31667.1"/>
    <property type="molecule type" value="Genomic_DNA"/>
</dbReference>
<sequence length="250" mass="28933">MNQMKKIIFLFLLFTQVFWAQKGFEEGNALYQKEKYNEAVTAYESVLATKKQSAELYFNLANAYYKLNKVAPAIYNYEKALVLKPNDKDILNNLNFAKKLTIDDIKEMQKVGFEKMLRDFTGKYNYDSWAWIAVGFATLFLVFFIGYYFSGTTLLKRIFFVGMFVVAILIVSSILSAVFEKSYYENERPAIVFAEAAEVKSEPRESAPDAFMLHEGTKVMVQEKTRDWNKVELLDGSDGWIESKNIKEVK</sequence>
<dbReference type="SMART" id="SM00028">
    <property type="entry name" value="TPR"/>
    <property type="match status" value="2"/>
</dbReference>
<keyword evidence="1" id="KW-0802">TPR repeat</keyword>
<dbReference type="AlphaFoldDB" id="A0A1G8SR33"/>
<dbReference type="SUPFAM" id="SSF48452">
    <property type="entry name" value="TPR-like"/>
    <property type="match status" value="1"/>
</dbReference>
<evidence type="ECO:0000256" key="2">
    <source>
        <dbReference type="SAM" id="Phobius"/>
    </source>
</evidence>
<feature type="repeat" description="TPR" evidence="1">
    <location>
        <begin position="54"/>
        <end position="87"/>
    </location>
</feature>
<keyword evidence="3" id="KW-0732">Signal</keyword>
<keyword evidence="2" id="KW-0812">Transmembrane</keyword>
<dbReference type="Gene3D" id="1.25.40.10">
    <property type="entry name" value="Tetratricopeptide repeat domain"/>
    <property type="match status" value="1"/>
</dbReference>
<gene>
    <name evidence="5" type="ORF">SAMN04487935_0664</name>
</gene>
<evidence type="ECO:0000256" key="1">
    <source>
        <dbReference type="PROSITE-ProRule" id="PRU00339"/>
    </source>
</evidence>
<dbReference type="InterPro" id="IPR019734">
    <property type="entry name" value="TPR_rpt"/>
</dbReference>
<proteinExistence type="predicted"/>
<evidence type="ECO:0000313" key="5">
    <source>
        <dbReference type="EMBL" id="SDJ31667.1"/>
    </source>
</evidence>
<feature type="transmembrane region" description="Helical" evidence="2">
    <location>
        <begin position="158"/>
        <end position="179"/>
    </location>
</feature>
<dbReference type="STRING" id="1128970.SAMN04487935_0664"/>
<feature type="chain" id="PRO_5011707207" evidence="3">
    <location>
        <begin position="21"/>
        <end position="250"/>
    </location>
</feature>
<feature type="signal peptide" evidence="3">
    <location>
        <begin position="1"/>
        <end position="20"/>
    </location>
</feature>
<evidence type="ECO:0000259" key="4">
    <source>
        <dbReference type="Pfam" id="PF08239"/>
    </source>
</evidence>
<reference evidence="5 6" key="1">
    <citation type="submission" date="2016-10" db="EMBL/GenBank/DDBJ databases">
        <authorList>
            <person name="de Groot N.N."/>
        </authorList>
    </citation>
    <scope>NUCLEOTIDE SEQUENCE [LARGE SCALE GENOMIC DNA]</scope>
    <source>
        <strain evidence="5 6">CGMCC 1.10076</strain>
    </source>
</reference>
<keyword evidence="2" id="KW-0472">Membrane</keyword>
<dbReference type="InterPro" id="IPR011990">
    <property type="entry name" value="TPR-like_helical_dom_sf"/>
</dbReference>
<keyword evidence="6" id="KW-1185">Reference proteome</keyword>
<dbReference type="Proteomes" id="UP000199580">
    <property type="component" value="Unassembled WGS sequence"/>
</dbReference>
<keyword evidence="2" id="KW-1133">Transmembrane helix</keyword>
<dbReference type="PROSITE" id="PS50293">
    <property type="entry name" value="TPR_REGION"/>
    <property type="match status" value="1"/>
</dbReference>
<accession>A0A1G8SR33</accession>
<dbReference type="InterPro" id="IPR003646">
    <property type="entry name" value="SH3-like_bac-type"/>
</dbReference>
<organism evidence="5 6">
    <name type="scientific">Flavobacterium noncentrifugens</name>
    <dbReference type="NCBI Taxonomy" id="1128970"/>
    <lineage>
        <taxon>Bacteria</taxon>
        <taxon>Pseudomonadati</taxon>
        <taxon>Bacteroidota</taxon>
        <taxon>Flavobacteriia</taxon>
        <taxon>Flavobacteriales</taxon>
        <taxon>Flavobacteriaceae</taxon>
        <taxon>Flavobacterium</taxon>
    </lineage>
</organism>
<protein>
    <submittedName>
        <fullName evidence="5">TPR repeat-containing protein</fullName>
    </submittedName>
</protein>
<name>A0A1G8SR33_9FLAO</name>
<dbReference type="Pfam" id="PF08239">
    <property type="entry name" value="SH3_3"/>
    <property type="match status" value="1"/>
</dbReference>
<dbReference type="Pfam" id="PF13414">
    <property type="entry name" value="TPR_11"/>
    <property type="match status" value="1"/>
</dbReference>
<feature type="domain" description="SH3b" evidence="4">
    <location>
        <begin position="197"/>
        <end position="247"/>
    </location>
</feature>
<feature type="transmembrane region" description="Helical" evidence="2">
    <location>
        <begin position="129"/>
        <end position="149"/>
    </location>
</feature>